<protein>
    <recommendedName>
        <fullName evidence="3">Polynucleotide kinase</fullName>
    </recommendedName>
</protein>
<evidence type="ECO:0008006" key="3">
    <source>
        <dbReference type="Google" id="ProtNLM"/>
    </source>
</evidence>
<evidence type="ECO:0000313" key="2">
    <source>
        <dbReference type="Proteomes" id="UP000243579"/>
    </source>
</evidence>
<proteinExistence type="predicted"/>
<comment type="caution">
    <text evidence="1">The sequence shown here is derived from an EMBL/GenBank/DDBJ whole genome shotgun (WGS) entry which is preliminary data.</text>
</comment>
<dbReference type="Proteomes" id="UP000243579">
    <property type="component" value="Unassembled WGS sequence"/>
</dbReference>
<gene>
    <name evidence="1" type="ORF">ACHHYP_15867</name>
</gene>
<dbReference type="Pfam" id="PF18143">
    <property type="entry name" value="HAD_SAK_2"/>
    <property type="match status" value="1"/>
</dbReference>
<accession>A0A1V9Y9Z6</accession>
<organism evidence="1 2">
    <name type="scientific">Achlya hypogyna</name>
    <name type="common">Oomycete</name>
    <name type="synonym">Protoachlya hypogyna</name>
    <dbReference type="NCBI Taxonomy" id="1202772"/>
    <lineage>
        <taxon>Eukaryota</taxon>
        <taxon>Sar</taxon>
        <taxon>Stramenopiles</taxon>
        <taxon>Oomycota</taxon>
        <taxon>Saprolegniomycetes</taxon>
        <taxon>Saprolegniales</taxon>
        <taxon>Achlyaceae</taxon>
        <taxon>Achlya</taxon>
    </lineage>
</organism>
<name>A0A1V9Y9Z6_ACHHY</name>
<reference evidence="1 2" key="1">
    <citation type="journal article" date="2014" name="Genome Biol. Evol.">
        <title>The secreted proteins of Achlya hypogyna and Thraustotheca clavata identify the ancestral oomycete secretome and reveal gene acquisitions by horizontal gene transfer.</title>
        <authorList>
            <person name="Misner I."/>
            <person name="Blouin N."/>
            <person name="Leonard G."/>
            <person name="Richards T.A."/>
            <person name="Lane C.E."/>
        </authorList>
    </citation>
    <scope>NUCLEOTIDE SEQUENCE [LARGE SCALE GENOMIC DNA]</scope>
    <source>
        <strain evidence="1 2">ATCC 48635</strain>
    </source>
</reference>
<evidence type="ECO:0000313" key="1">
    <source>
        <dbReference type="EMBL" id="OQR82547.1"/>
    </source>
</evidence>
<dbReference type="AlphaFoldDB" id="A0A1V9Y9Z6"/>
<dbReference type="EMBL" id="JNBR01002435">
    <property type="protein sequence ID" value="OQR82547.1"/>
    <property type="molecule type" value="Genomic_DNA"/>
</dbReference>
<dbReference type="OrthoDB" id="410307at2759"/>
<keyword evidence="2" id="KW-1185">Reference proteome</keyword>
<sequence length="174" mass="18165">MGDNALVFLDIDGVCHPATHAGGDAASDMLFVDGSMRLLVAVATAVTPPAAVVLTSTWRKSPGLAARAHAALKRYGLRVAGATDVLGGAGVAVRQAEICHYLRNFPATCFVVLDDLPLAATPSRGLWGHGAFATLGDHCVRPAPASGLQPSDATQAQAILRHRRWTGENFDVET</sequence>